<dbReference type="Gene3D" id="2.170.130.10">
    <property type="entry name" value="TonB-dependent receptor, plug domain"/>
    <property type="match status" value="1"/>
</dbReference>
<keyword evidence="3 12" id="KW-1134">Transmembrane beta strand</keyword>
<dbReference type="InterPro" id="IPR012910">
    <property type="entry name" value="Plug_dom"/>
</dbReference>
<dbReference type="InterPro" id="IPR037066">
    <property type="entry name" value="Plug_dom_sf"/>
</dbReference>
<evidence type="ECO:0000256" key="10">
    <source>
        <dbReference type="ARBA" id="ARBA00023170"/>
    </source>
</evidence>
<gene>
    <name evidence="15" type="ORF">FGG15_17790</name>
</gene>
<keyword evidence="8 13" id="KW-0798">TonB box</keyword>
<evidence type="ECO:0000256" key="4">
    <source>
        <dbReference type="ARBA" id="ARBA00022496"/>
    </source>
</evidence>
<feature type="domain" description="Secretin/TonB short N-terminal" evidence="14">
    <location>
        <begin position="71"/>
        <end position="122"/>
    </location>
</feature>
<comment type="similarity">
    <text evidence="12 13">Belongs to the TonB-dependent receptor family.</text>
</comment>
<evidence type="ECO:0000256" key="11">
    <source>
        <dbReference type="ARBA" id="ARBA00023237"/>
    </source>
</evidence>
<dbReference type="SUPFAM" id="SSF49464">
    <property type="entry name" value="Carboxypeptidase regulatory domain-like"/>
    <property type="match status" value="1"/>
</dbReference>
<keyword evidence="5 12" id="KW-0812">Transmembrane</keyword>
<evidence type="ECO:0000259" key="14">
    <source>
        <dbReference type="SMART" id="SM00965"/>
    </source>
</evidence>
<dbReference type="Proteomes" id="UP000751614">
    <property type="component" value="Unassembled WGS sequence"/>
</dbReference>
<dbReference type="NCBIfam" id="TIGR04057">
    <property type="entry name" value="SusC_RagA_signa"/>
    <property type="match status" value="1"/>
</dbReference>
<keyword evidence="4" id="KW-0410">Iron transport</keyword>
<dbReference type="PANTHER" id="PTHR30069:SF29">
    <property type="entry name" value="HEMOGLOBIN AND HEMOGLOBIN-HAPTOGLOBIN-BINDING PROTEIN 1-RELATED"/>
    <property type="match status" value="1"/>
</dbReference>
<dbReference type="Pfam" id="PF00593">
    <property type="entry name" value="TonB_dep_Rec_b-barrel"/>
    <property type="match status" value="1"/>
</dbReference>
<evidence type="ECO:0000256" key="7">
    <source>
        <dbReference type="ARBA" id="ARBA00023004"/>
    </source>
</evidence>
<evidence type="ECO:0000256" key="8">
    <source>
        <dbReference type="ARBA" id="ARBA00023077"/>
    </source>
</evidence>
<keyword evidence="4" id="KW-0406">Ion transport</keyword>
<dbReference type="InterPro" id="IPR023997">
    <property type="entry name" value="TonB-dep_OMP_SusC/RagA_CS"/>
</dbReference>
<evidence type="ECO:0000256" key="3">
    <source>
        <dbReference type="ARBA" id="ARBA00022452"/>
    </source>
</evidence>
<evidence type="ECO:0000256" key="5">
    <source>
        <dbReference type="ARBA" id="ARBA00022692"/>
    </source>
</evidence>
<dbReference type="InterPro" id="IPR039426">
    <property type="entry name" value="TonB-dep_rcpt-like"/>
</dbReference>
<dbReference type="Gene3D" id="2.60.40.1120">
    <property type="entry name" value="Carboxypeptidase-like, regulatory domain"/>
    <property type="match status" value="1"/>
</dbReference>
<dbReference type="Pfam" id="PF07660">
    <property type="entry name" value="STN"/>
    <property type="match status" value="1"/>
</dbReference>
<dbReference type="SUPFAM" id="SSF56935">
    <property type="entry name" value="Porins"/>
    <property type="match status" value="1"/>
</dbReference>
<evidence type="ECO:0000313" key="15">
    <source>
        <dbReference type="EMBL" id="TMU51070.1"/>
    </source>
</evidence>
<keyword evidence="2 12" id="KW-0813">Transport</keyword>
<dbReference type="InterPro" id="IPR008969">
    <property type="entry name" value="CarboxyPept-like_regulatory"/>
</dbReference>
<keyword evidence="16" id="KW-1185">Reference proteome</keyword>
<dbReference type="InterPro" id="IPR011662">
    <property type="entry name" value="Secretin/TonB_short_N"/>
</dbReference>
<evidence type="ECO:0000256" key="12">
    <source>
        <dbReference type="PROSITE-ProRule" id="PRU01360"/>
    </source>
</evidence>
<keyword evidence="10 15" id="KW-0675">Receptor</keyword>
<dbReference type="NCBIfam" id="TIGR04056">
    <property type="entry name" value="OMP_RagA_SusC"/>
    <property type="match status" value="1"/>
</dbReference>
<dbReference type="SMART" id="SM00965">
    <property type="entry name" value="STN"/>
    <property type="match status" value="1"/>
</dbReference>
<protein>
    <submittedName>
        <fullName evidence="15">TonB-dependent receptor</fullName>
    </submittedName>
</protein>
<evidence type="ECO:0000313" key="16">
    <source>
        <dbReference type="Proteomes" id="UP000751614"/>
    </source>
</evidence>
<evidence type="ECO:0000256" key="1">
    <source>
        <dbReference type="ARBA" id="ARBA00004571"/>
    </source>
</evidence>
<keyword evidence="6" id="KW-0732">Signal</keyword>
<dbReference type="InterPro" id="IPR000531">
    <property type="entry name" value="Beta-barrel_TonB"/>
</dbReference>
<dbReference type="PANTHER" id="PTHR30069">
    <property type="entry name" value="TONB-DEPENDENT OUTER MEMBRANE RECEPTOR"/>
    <property type="match status" value="1"/>
</dbReference>
<proteinExistence type="inferred from homology"/>
<evidence type="ECO:0000256" key="6">
    <source>
        <dbReference type="ARBA" id="ARBA00022729"/>
    </source>
</evidence>
<dbReference type="InterPro" id="IPR023996">
    <property type="entry name" value="TonB-dep_OMP_SusC/RagA"/>
</dbReference>
<dbReference type="Pfam" id="PF07715">
    <property type="entry name" value="Plug"/>
    <property type="match status" value="1"/>
</dbReference>
<dbReference type="PROSITE" id="PS52016">
    <property type="entry name" value="TONB_DEPENDENT_REC_3"/>
    <property type="match status" value="1"/>
</dbReference>
<evidence type="ECO:0000256" key="9">
    <source>
        <dbReference type="ARBA" id="ARBA00023136"/>
    </source>
</evidence>
<accession>A0ABY2WI89</accession>
<organism evidence="15 16">
    <name type="scientific">Flagellimonas algicola</name>
    <dbReference type="NCBI Taxonomy" id="2583815"/>
    <lineage>
        <taxon>Bacteria</taxon>
        <taxon>Pseudomonadati</taxon>
        <taxon>Bacteroidota</taxon>
        <taxon>Flavobacteriia</taxon>
        <taxon>Flavobacteriales</taxon>
        <taxon>Flavobacteriaceae</taxon>
        <taxon>Flagellimonas</taxon>
    </lineage>
</organism>
<evidence type="ECO:0000256" key="13">
    <source>
        <dbReference type="RuleBase" id="RU003357"/>
    </source>
</evidence>
<keyword evidence="7" id="KW-0408">Iron</keyword>
<dbReference type="Gene3D" id="2.40.170.20">
    <property type="entry name" value="TonB-dependent receptor, beta-barrel domain"/>
    <property type="match status" value="1"/>
</dbReference>
<evidence type="ECO:0000256" key="2">
    <source>
        <dbReference type="ARBA" id="ARBA00022448"/>
    </source>
</evidence>
<keyword evidence="11 12" id="KW-0998">Cell outer membrane</keyword>
<comment type="caution">
    <text evidence="15">The sequence shown here is derived from an EMBL/GenBank/DDBJ whole genome shotgun (WGS) entry which is preliminary data.</text>
</comment>
<dbReference type="EMBL" id="VCNI01000003">
    <property type="protein sequence ID" value="TMU51070.1"/>
    <property type="molecule type" value="Genomic_DNA"/>
</dbReference>
<keyword evidence="9 12" id="KW-0472">Membrane</keyword>
<sequence length="1156" mass="126452">MNKIVNLSPLGTITPLRSYFWTIMRVFLLLIGIGLSTAYANSSYAQTKIDIKVNDVVLEDLFKEIQDKTEYVFFYKDDVLDKSKKVSLSLKNAKLADILKKAFRNTDLSYKIDDRQVVIVKRVLEPEKTVDDDSKFVQSDISGTVTDSDGQPLPGANIVVKGTTNGTQTDFDGNYTITAAPDATLVFSYIGFATREVAVNGQTTVNVSMEEDSSKLSEVVVLGYASQTRGDVTGSVASVDIDEAVKTPVVNAAEVLQGRVTGVQVITSGDPGTAPKINVRGFGTTNNTNPLYIIDGVQTDDPNVLNNINPTDIEQMNVLKDGAASIYGARASNGVVIITTKGGGYNMEKAEVSVDLYTGFSKVGNPIDLLNVQQHADMIWQSRINDGIAPSHPQYGDGATPVIPSSIVGYTRVQSYDPIVFFPAGQVNATVQPGGTDWVDEITQTAPISNASISIANGNENGKYFMSASFLSREGVVNHTGFKRGGTKLNSEFKIGEKLRIGEHVNISFSNTSPGNSEAIEMAYRISPLVPVRDDDGFFAGSAPPGIGNPRNPVAQLYRTRNDYDKRYTGIGDIYLNYEIIDGLSFKSTLAGGFEIFDSRRFVSLDPENGEPISTNTLTERDQTRYNWSWTNILNYNKTFGDHTINAIAGIEALEEGQKSKEVSRTGFLFEDPNFYLLSNGSGAPNVPTTVDNVDVTFDRENTLYSIFGSVNYSYLSRYFLTGTLRRDQSSRFLGDNQTGVFPAVSAGWLISDEDFFPTDGIVNRLKLKASWGELGNQTLPANNPTINISSLSEQFANYSFDGTSIATGALLTQVGNADLKWETSQTTNFGVELSLFDSRLNISAEYFNIKTENLITRDFSLISSTAIDAEAPLVNLGDVENKGIDLSIGYGNTTAGGFSYDIALNLSHYKNEVTRLINDSPVPGRGDLRNGSVTRTEVGDEISFFYGRRITGLDSNGRFMYEDIDGDGESLVDGDDRTKIGSPHPDFTYGINANLSYKGFDMQLFFTGSQGNDVYNYSKVFTDFGLFFNSNRSTRVLNAWTPSNTNTSVPALTASYPLEEASSNTYFVEDGSYLRLKNMQIGYTLPSDVTNKIGLGSLRIYLQGTNIFTITDYEGFDPEVIPIDADGVGQNLNLGIDRRVYPQPKIYTLGINLKL</sequence>
<dbReference type="Pfam" id="PF13715">
    <property type="entry name" value="CarbopepD_reg_2"/>
    <property type="match status" value="1"/>
</dbReference>
<dbReference type="InterPro" id="IPR036942">
    <property type="entry name" value="Beta-barrel_TonB_sf"/>
</dbReference>
<comment type="subcellular location">
    <subcellularLocation>
        <location evidence="1 12">Cell outer membrane</location>
        <topology evidence="1 12">Multi-pass membrane protein</topology>
    </subcellularLocation>
</comment>
<name>A0ABY2WI89_9FLAO</name>
<reference evidence="15 16" key="1">
    <citation type="submission" date="2019-05" db="EMBL/GenBank/DDBJ databases">
        <title>Flagellimonas sp. AsT0115, sp. nov., isolated from a marine red algae, Asparagopsis taxiformis.</title>
        <authorList>
            <person name="Kim J."/>
            <person name="Jeong S.E."/>
            <person name="Jeon C.O."/>
        </authorList>
    </citation>
    <scope>NUCLEOTIDE SEQUENCE [LARGE SCALE GENOMIC DNA]</scope>
    <source>
        <strain evidence="15 16">AsT0115</strain>
    </source>
</reference>